<evidence type="ECO:0000313" key="11">
    <source>
        <dbReference type="EMBL" id="PMB26534.1"/>
    </source>
</evidence>
<name>A0A2N6LMJ8_9CYAN</name>
<evidence type="ECO:0000313" key="12">
    <source>
        <dbReference type="Proteomes" id="UP000235081"/>
    </source>
</evidence>
<evidence type="ECO:0000256" key="8">
    <source>
        <dbReference type="ARBA" id="ARBA00023196"/>
    </source>
</evidence>
<comment type="similarity">
    <text evidence="3">Belongs to the ATPase gamma chain family.</text>
</comment>
<dbReference type="SUPFAM" id="SSF52943">
    <property type="entry name" value="ATP synthase (F1-ATPase), gamma subunit"/>
    <property type="match status" value="1"/>
</dbReference>
<keyword evidence="5" id="KW-0375">Hydrogen ion transport</keyword>
<accession>A0A2N6LMJ8</accession>
<proteinExistence type="inferred from homology"/>
<keyword evidence="8" id="KW-0139">CF(1)</keyword>
<protein>
    <submittedName>
        <fullName evidence="11">F0F1 ATP synthase subunit gamma</fullName>
    </submittedName>
</protein>
<reference evidence="11 12" key="1">
    <citation type="submission" date="2017-07" db="EMBL/GenBank/DDBJ databases">
        <title>Genomes of Fischerella (Mastigocladus) sp. strains.</title>
        <authorList>
            <person name="Miller S.R."/>
        </authorList>
    </citation>
    <scope>NUCLEOTIDE SEQUENCE [LARGE SCALE GENOMIC DNA]</scope>
    <source>
        <strain evidence="11 12">CCMEE 5318</strain>
    </source>
</reference>
<evidence type="ECO:0000256" key="1">
    <source>
        <dbReference type="ARBA" id="ARBA00003456"/>
    </source>
</evidence>
<dbReference type="GO" id="GO:0046933">
    <property type="term" value="F:proton-transporting ATP synthase activity, rotational mechanism"/>
    <property type="evidence" value="ECO:0007669"/>
    <property type="project" value="InterPro"/>
</dbReference>
<organism evidence="11 12">
    <name type="scientific">Fischerella thermalis CCMEE 5318</name>
    <dbReference type="NCBI Taxonomy" id="2019666"/>
    <lineage>
        <taxon>Bacteria</taxon>
        <taxon>Bacillati</taxon>
        <taxon>Cyanobacteriota</taxon>
        <taxon>Cyanophyceae</taxon>
        <taxon>Nostocales</taxon>
        <taxon>Hapalosiphonaceae</taxon>
        <taxon>Fischerella</taxon>
    </lineage>
</organism>
<dbReference type="Pfam" id="PF00231">
    <property type="entry name" value="ATP-synt"/>
    <property type="match status" value="1"/>
</dbReference>
<dbReference type="PANTHER" id="PTHR11693:SF22">
    <property type="entry name" value="ATP SYNTHASE SUBUNIT GAMMA, MITOCHONDRIAL"/>
    <property type="match status" value="1"/>
</dbReference>
<comment type="subcellular location">
    <subcellularLocation>
        <location evidence="2">Membrane</location>
        <topology evidence="2">Peripheral membrane protein</topology>
    </subcellularLocation>
</comment>
<dbReference type="RefSeq" id="WP_102180465.1">
    <property type="nucleotide sequence ID" value="NZ_NMQE01000092.1"/>
</dbReference>
<keyword evidence="9" id="KW-0066">ATP synthesis</keyword>
<dbReference type="InterPro" id="IPR017709">
    <property type="entry name" value="Alt_ATP_synth_F1_gsu"/>
</dbReference>
<evidence type="ECO:0000256" key="6">
    <source>
        <dbReference type="ARBA" id="ARBA00023065"/>
    </source>
</evidence>
<keyword evidence="4" id="KW-0813">Transport</keyword>
<keyword evidence="7" id="KW-0472">Membrane</keyword>
<dbReference type="PRINTS" id="PR00126">
    <property type="entry name" value="ATPASEGAMMA"/>
</dbReference>
<dbReference type="NCBIfam" id="TIGR03323">
    <property type="entry name" value="alt_F1F0_F1_gam"/>
    <property type="match status" value="1"/>
</dbReference>
<gene>
    <name evidence="11" type="ORF">CEN46_03520</name>
</gene>
<dbReference type="Proteomes" id="UP000235081">
    <property type="component" value="Unassembled WGS sequence"/>
</dbReference>
<comment type="caution">
    <text evidence="11">The sequence shown here is derived from an EMBL/GenBank/DDBJ whole genome shotgun (WGS) entry which is preliminary data.</text>
</comment>
<evidence type="ECO:0000256" key="9">
    <source>
        <dbReference type="ARBA" id="ARBA00023310"/>
    </source>
</evidence>
<dbReference type="Gene3D" id="3.40.1380.10">
    <property type="match status" value="1"/>
</dbReference>
<dbReference type="GO" id="GO:0045259">
    <property type="term" value="C:proton-transporting ATP synthase complex"/>
    <property type="evidence" value="ECO:0007669"/>
    <property type="project" value="UniProtKB-KW"/>
</dbReference>
<evidence type="ECO:0000256" key="7">
    <source>
        <dbReference type="ARBA" id="ARBA00023136"/>
    </source>
</evidence>
<dbReference type="PANTHER" id="PTHR11693">
    <property type="entry name" value="ATP SYNTHASE GAMMA CHAIN"/>
    <property type="match status" value="1"/>
</dbReference>
<dbReference type="InterPro" id="IPR035968">
    <property type="entry name" value="ATP_synth_F1_ATPase_gsu"/>
</dbReference>
<evidence type="ECO:0000256" key="4">
    <source>
        <dbReference type="ARBA" id="ARBA00022448"/>
    </source>
</evidence>
<dbReference type="AlphaFoldDB" id="A0A2N6LMJ8"/>
<dbReference type="CDD" id="cd12151">
    <property type="entry name" value="F1-ATPase_gamma"/>
    <property type="match status" value="1"/>
</dbReference>
<dbReference type="InterPro" id="IPR000131">
    <property type="entry name" value="ATP_synth_F1_gsu"/>
</dbReference>
<comment type="function">
    <text evidence="1">Produces ATP from ADP in the presence of a proton gradient across the membrane. The gamma chain is believed to be important in regulating ATPase activity and the flow of protons through the CF(0) complex.</text>
</comment>
<dbReference type="Gene3D" id="1.10.287.80">
    <property type="entry name" value="ATP synthase, gamma subunit, helix hairpin domain"/>
    <property type="match status" value="1"/>
</dbReference>
<evidence type="ECO:0000256" key="10">
    <source>
        <dbReference type="SAM" id="Coils"/>
    </source>
</evidence>
<evidence type="ECO:0000256" key="3">
    <source>
        <dbReference type="ARBA" id="ARBA00007681"/>
    </source>
</evidence>
<feature type="coiled-coil region" evidence="10">
    <location>
        <begin position="272"/>
        <end position="299"/>
    </location>
</feature>
<evidence type="ECO:0000256" key="2">
    <source>
        <dbReference type="ARBA" id="ARBA00004170"/>
    </source>
</evidence>
<keyword evidence="6" id="KW-0406">Ion transport</keyword>
<evidence type="ECO:0000256" key="5">
    <source>
        <dbReference type="ARBA" id="ARBA00022781"/>
    </source>
</evidence>
<dbReference type="EMBL" id="NMQE01000092">
    <property type="protein sequence ID" value="PMB26534.1"/>
    <property type="molecule type" value="Genomic_DNA"/>
</dbReference>
<sequence length="318" mass="36553">MQTLEALQSKIKSVEDLRAVVRTMKTLAMVNIRQYEKARIALTDYNETIELGLQALLRDRYFSEMPFKVFPSSQKQNQGLVGVILFGSDRGLCGQFNEQIVTYALEQLNARQVHHERRQIATVGSRLITYLETAKQPIENHFSLPSSVAGTNQLVQELLLTIEKWRNRHFPQFISAIGSEPIEEIHSPLEQILLFYNRSISTTNYQPVTLQLLPLDINWLHQLQQRPWNSHSLPTQTMSWDRLFPLFIRQYLFVSLYQATVESMASENASRLAAMQAAEKNIEERLTDLNADYRSSRQNSITAELLDIVAGFEALNQP</sequence>
<keyword evidence="10" id="KW-0175">Coiled coil</keyword>